<gene>
    <name evidence="1" type="ORF">L6452_19241</name>
</gene>
<keyword evidence="2" id="KW-1185">Reference proteome</keyword>
<comment type="caution">
    <text evidence="1">The sequence shown here is derived from an EMBL/GenBank/DDBJ whole genome shotgun (WGS) entry which is preliminary data.</text>
</comment>
<accession>A0ACB9B8X0</accession>
<organism evidence="1 2">
    <name type="scientific">Arctium lappa</name>
    <name type="common">Greater burdock</name>
    <name type="synonym">Lappa major</name>
    <dbReference type="NCBI Taxonomy" id="4217"/>
    <lineage>
        <taxon>Eukaryota</taxon>
        <taxon>Viridiplantae</taxon>
        <taxon>Streptophyta</taxon>
        <taxon>Embryophyta</taxon>
        <taxon>Tracheophyta</taxon>
        <taxon>Spermatophyta</taxon>
        <taxon>Magnoliopsida</taxon>
        <taxon>eudicotyledons</taxon>
        <taxon>Gunneridae</taxon>
        <taxon>Pentapetalae</taxon>
        <taxon>asterids</taxon>
        <taxon>campanulids</taxon>
        <taxon>Asterales</taxon>
        <taxon>Asteraceae</taxon>
        <taxon>Carduoideae</taxon>
        <taxon>Cardueae</taxon>
        <taxon>Arctiinae</taxon>
        <taxon>Arctium</taxon>
    </lineage>
</organism>
<dbReference type="EMBL" id="CM042052">
    <property type="protein sequence ID" value="KAI3718374.1"/>
    <property type="molecule type" value="Genomic_DNA"/>
</dbReference>
<name>A0ACB9B8X0_ARCLA</name>
<protein>
    <submittedName>
        <fullName evidence="1">Uncharacterized protein</fullName>
    </submittedName>
</protein>
<evidence type="ECO:0000313" key="1">
    <source>
        <dbReference type="EMBL" id="KAI3718374.1"/>
    </source>
</evidence>
<reference evidence="1 2" key="2">
    <citation type="journal article" date="2022" name="Mol. Ecol. Resour.">
        <title>The genomes of chicory, endive, great burdock and yacon provide insights into Asteraceae paleo-polyploidization history and plant inulin production.</title>
        <authorList>
            <person name="Fan W."/>
            <person name="Wang S."/>
            <person name="Wang H."/>
            <person name="Wang A."/>
            <person name="Jiang F."/>
            <person name="Liu H."/>
            <person name="Zhao H."/>
            <person name="Xu D."/>
            <person name="Zhang Y."/>
        </authorList>
    </citation>
    <scope>NUCLEOTIDE SEQUENCE [LARGE SCALE GENOMIC DNA]</scope>
    <source>
        <strain evidence="2">cv. Niubang</strain>
    </source>
</reference>
<sequence>MEEEEADDEGSIKRYVAHFEDRYLLWSTIMERKKMEMIDAFMKRKVELLVHMEKQEERLQKIMRDNVVKNAG</sequence>
<proteinExistence type="predicted"/>
<reference evidence="2" key="1">
    <citation type="journal article" date="2022" name="Mol. Ecol. Resour.">
        <title>The genomes of chicory, endive, great burdock and yacon provide insights into Asteraceae palaeo-polyploidization history and plant inulin production.</title>
        <authorList>
            <person name="Fan W."/>
            <person name="Wang S."/>
            <person name="Wang H."/>
            <person name="Wang A."/>
            <person name="Jiang F."/>
            <person name="Liu H."/>
            <person name="Zhao H."/>
            <person name="Xu D."/>
            <person name="Zhang Y."/>
        </authorList>
    </citation>
    <scope>NUCLEOTIDE SEQUENCE [LARGE SCALE GENOMIC DNA]</scope>
    <source>
        <strain evidence="2">cv. Niubang</strain>
    </source>
</reference>
<dbReference type="Proteomes" id="UP001055879">
    <property type="component" value="Linkage Group LG06"/>
</dbReference>
<evidence type="ECO:0000313" key="2">
    <source>
        <dbReference type="Proteomes" id="UP001055879"/>
    </source>
</evidence>